<feature type="signal peptide" evidence="9">
    <location>
        <begin position="1"/>
        <end position="16"/>
    </location>
</feature>
<keyword evidence="2 12" id="KW-0575">Peroxidase</keyword>
<dbReference type="Pfam" id="PF21105">
    <property type="entry name" value="DyP_N"/>
    <property type="match status" value="1"/>
</dbReference>
<dbReference type="InterPro" id="IPR049509">
    <property type="entry name" value="DyP_N"/>
</dbReference>
<evidence type="ECO:0000256" key="5">
    <source>
        <dbReference type="ARBA" id="ARBA00022729"/>
    </source>
</evidence>
<keyword evidence="7" id="KW-0408">Iron</keyword>
<evidence type="ECO:0000259" key="10">
    <source>
        <dbReference type="Pfam" id="PF20628"/>
    </source>
</evidence>
<protein>
    <submittedName>
        <fullName evidence="12">Peroxidase TAP</fullName>
    </submittedName>
</protein>
<proteinExistence type="inferred from homology"/>
<dbReference type="Proteomes" id="UP000077266">
    <property type="component" value="Unassembled WGS sequence"/>
</dbReference>
<sequence>MRFAVFLALGAGCAAAVPAHDVLSQTSLLKGKRKMNLLQEVPGLVPLPSAAKVAGLDTNNIQGDILVGMKKKQERFIFWTINDPARFKSTLRAFIVPQITSVQQLLSTTTQPLVALNVAFSQTGLQALNITDNLSDAAFSRGQFADANALGDPDPTKNGTAWVDAFRGTNIHGVFLLASDNATLLDAQEVVVNSSMGSAISVVYTLQGSIRPGPQAGHEAFGYLDGVSQPHVDGFGTAFPGQQTIDPGVILVGEQGDSLSAKRPAWTTDGSFLAFRQLKQLVPEWNKFIASSAPGVPGLTHAQSVALHGARLVGRWKSGAPVDLSPLVDNATLGADPTLNNNFDYTHQGFDLSSDQSHCPFASHVRKTRPRADLDAAPNSIIRAGIPYGPEVTDDELTSATSTLDRGLAFVSYQSQIAKGFRFIQASWANNEKFSFGKNDTTPGFDAVIGANRGGQRFMSGYDINDASKDLSLLTDFVVSKGGEYFFSPSISALRDFITAP</sequence>
<dbReference type="SUPFAM" id="SSF54909">
    <property type="entry name" value="Dimeric alpha+beta barrel"/>
    <property type="match status" value="1"/>
</dbReference>
<keyword evidence="13" id="KW-1185">Reference proteome</keyword>
<keyword evidence="6" id="KW-0560">Oxidoreductase</keyword>
<dbReference type="AlphaFoldDB" id="A0A165GZG2"/>
<dbReference type="InParanoid" id="A0A165GZG2"/>
<dbReference type="GO" id="GO:0004601">
    <property type="term" value="F:peroxidase activity"/>
    <property type="evidence" value="ECO:0007669"/>
    <property type="project" value="UniProtKB-KW"/>
</dbReference>
<accession>A0A165GZG2</accession>
<keyword evidence="5 9" id="KW-0732">Signal</keyword>
<dbReference type="STRING" id="1314781.A0A165GZG2"/>
<evidence type="ECO:0000256" key="7">
    <source>
        <dbReference type="ARBA" id="ARBA00023004"/>
    </source>
</evidence>
<evidence type="ECO:0000259" key="11">
    <source>
        <dbReference type="Pfam" id="PF21105"/>
    </source>
</evidence>
<evidence type="ECO:0000256" key="6">
    <source>
        <dbReference type="ARBA" id="ARBA00023002"/>
    </source>
</evidence>
<dbReference type="GO" id="GO:0005829">
    <property type="term" value="C:cytosol"/>
    <property type="evidence" value="ECO:0007669"/>
    <property type="project" value="TreeGrafter"/>
</dbReference>
<keyword evidence="4" id="KW-0479">Metal-binding</keyword>
<evidence type="ECO:0000256" key="8">
    <source>
        <dbReference type="ARBA" id="ARBA00025737"/>
    </source>
</evidence>
<feature type="domain" description="Dyp-type peroxidase C-terminal" evidence="10">
    <location>
        <begin position="261"/>
        <end position="430"/>
    </location>
</feature>
<dbReference type="OrthoDB" id="3207336at2759"/>
<organism evidence="12 13">
    <name type="scientific">Exidia glandulosa HHB12029</name>
    <dbReference type="NCBI Taxonomy" id="1314781"/>
    <lineage>
        <taxon>Eukaryota</taxon>
        <taxon>Fungi</taxon>
        <taxon>Dikarya</taxon>
        <taxon>Basidiomycota</taxon>
        <taxon>Agaricomycotina</taxon>
        <taxon>Agaricomycetes</taxon>
        <taxon>Auriculariales</taxon>
        <taxon>Exidiaceae</taxon>
        <taxon>Exidia</taxon>
    </lineage>
</organism>
<name>A0A165GZG2_EXIGL</name>
<evidence type="ECO:0000256" key="9">
    <source>
        <dbReference type="SAM" id="SignalP"/>
    </source>
</evidence>
<comment type="cofactor">
    <cofactor evidence="1">
        <name>heme b</name>
        <dbReference type="ChEBI" id="CHEBI:60344"/>
    </cofactor>
</comment>
<dbReference type="GO" id="GO:0020037">
    <property type="term" value="F:heme binding"/>
    <property type="evidence" value="ECO:0007669"/>
    <property type="project" value="InterPro"/>
</dbReference>
<evidence type="ECO:0000256" key="2">
    <source>
        <dbReference type="ARBA" id="ARBA00022559"/>
    </source>
</evidence>
<feature type="chain" id="PRO_5007858438" evidence="9">
    <location>
        <begin position="17"/>
        <end position="501"/>
    </location>
</feature>
<reference evidence="12 13" key="1">
    <citation type="journal article" date="2016" name="Mol. Biol. Evol.">
        <title>Comparative Genomics of Early-Diverging Mushroom-Forming Fungi Provides Insights into the Origins of Lignocellulose Decay Capabilities.</title>
        <authorList>
            <person name="Nagy L.G."/>
            <person name="Riley R."/>
            <person name="Tritt A."/>
            <person name="Adam C."/>
            <person name="Daum C."/>
            <person name="Floudas D."/>
            <person name="Sun H."/>
            <person name="Yadav J.S."/>
            <person name="Pangilinan J."/>
            <person name="Larsson K.H."/>
            <person name="Matsuura K."/>
            <person name="Barry K."/>
            <person name="Labutti K."/>
            <person name="Kuo R."/>
            <person name="Ohm R.A."/>
            <person name="Bhattacharya S.S."/>
            <person name="Shirouzu T."/>
            <person name="Yoshinaga Y."/>
            <person name="Martin F.M."/>
            <person name="Grigoriev I.V."/>
            <person name="Hibbett D.S."/>
        </authorList>
    </citation>
    <scope>NUCLEOTIDE SEQUENCE [LARGE SCALE GENOMIC DNA]</scope>
    <source>
        <strain evidence="12 13">HHB12029</strain>
    </source>
</reference>
<evidence type="ECO:0000256" key="3">
    <source>
        <dbReference type="ARBA" id="ARBA00022617"/>
    </source>
</evidence>
<dbReference type="PANTHER" id="PTHR30521:SF4">
    <property type="entry name" value="DEFERROCHELATASE"/>
    <property type="match status" value="1"/>
</dbReference>
<dbReference type="InterPro" id="IPR006314">
    <property type="entry name" value="Dyp_peroxidase"/>
</dbReference>
<evidence type="ECO:0000313" key="13">
    <source>
        <dbReference type="Proteomes" id="UP000077266"/>
    </source>
</evidence>
<dbReference type="InterPro" id="IPR011008">
    <property type="entry name" value="Dimeric_a/b-barrel"/>
</dbReference>
<feature type="domain" description="DyP dimeric alpha+beta barrel" evidence="11">
    <location>
        <begin position="60"/>
        <end position="212"/>
    </location>
</feature>
<dbReference type="PROSITE" id="PS51404">
    <property type="entry name" value="DYP_PEROXIDASE"/>
    <property type="match status" value="1"/>
</dbReference>
<dbReference type="Pfam" id="PF20628">
    <property type="entry name" value="Dyp_perox_C"/>
    <property type="match status" value="1"/>
</dbReference>
<evidence type="ECO:0000256" key="4">
    <source>
        <dbReference type="ARBA" id="ARBA00022723"/>
    </source>
</evidence>
<dbReference type="InterPro" id="IPR048328">
    <property type="entry name" value="Dyp_perox_C"/>
</dbReference>
<evidence type="ECO:0000313" key="12">
    <source>
        <dbReference type="EMBL" id="KZV91225.1"/>
    </source>
</evidence>
<keyword evidence="3" id="KW-0349">Heme</keyword>
<dbReference type="GO" id="GO:0046872">
    <property type="term" value="F:metal ion binding"/>
    <property type="evidence" value="ECO:0007669"/>
    <property type="project" value="UniProtKB-KW"/>
</dbReference>
<evidence type="ECO:0000256" key="1">
    <source>
        <dbReference type="ARBA" id="ARBA00001970"/>
    </source>
</evidence>
<comment type="similarity">
    <text evidence="8">Belongs to the DyP-type peroxidase family.</text>
</comment>
<dbReference type="NCBIfam" id="TIGR01413">
    <property type="entry name" value="Dyp_perox_fam"/>
    <property type="match status" value="1"/>
</dbReference>
<dbReference type="PANTHER" id="PTHR30521">
    <property type="entry name" value="DEFERROCHELATASE/PEROXIDASE"/>
    <property type="match status" value="1"/>
</dbReference>
<dbReference type="EMBL" id="KV426032">
    <property type="protein sequence ID" value="KZV91225.1"/>
    <property type="molecule type" value="Genomic_DNA"/>
</dbReference>
<gene>
    <name evidence="12" type="ORF">EXIGLDRAFT_770104</name>
</gene>